<evidence type="ECO:0000313" key="5">
    <source>
        <dbReference type="Proteomes" id="UP000184476"/>
    </source>
</evidence>
<evidence type="ECO:0000313" key="4">
    <source>
        <dbReference type="EMBL" id="SHE49657.1"/>
    </source>
</evidence>
<dbReference type="Pfam" id="PF01494">
    <property type="entry name" value="FAD_binding_3"/>
    <property type="match status" value="1"/>
</dbReference>
<dbReference type="InterPro" id="IPR036188">
    <property type="entry name" value="FAD/NAD-bd_sf"/>
</dbReference>
<dbReference type="STRING" id="112248.SAMN05444392_101718"/>
<dbReference type="PANTHER" id="PTHR43476:SF3">
    <property type="entry name" value="FAD-BINDING MONOOXYGENASE"/>
    <property type="match status" value="1"/>
</dbReference>
<dbReference type="GO" id="GO:0008688">
    <property type="term" value="F:3-(3-hydroxyphenyl)propionate hydroxylase activity"/>
    <property type="evidence" value="ECO:0007669"/>
    <property type="project" value="TreeGrafter"/>
</dbReference>
<evidence type="ECO:0000256" key="2">
    <source>
        <dbReference type="SAM" id="Phobius"/>
    </source>
</evidence>
<dbReference type="SUPFAM" id="SSF51905">
    <property type="entry name" value="FAD/NAD(P)-binding domain"/>
    <property type="match status" value="1"/>
</dbReference>
<organism evidence="4 5">
    <name type="scientific">Seinonella peptonophila</name>
    <dbReference type="NCBI Taxonomy" id="112248"/>
    <lineage>
        <taxon>Bacteria</taxon>
        <taxon>Bacillati</taxon>
        <taxon>Bacillota</taxon>
        <taxon>Bacilli</taxon>
        <taxon>Bacillales</taxon>
        <taxon>Thermoactinomycetaceae</taxon>
        <taxon>Seinonella</taxon>
    </lineage>
</organism>
<proteinExistence type="predicted"/>
<dbReference type="PANTHER" id="PTHR43476">
    <property type="entry name" value="3-(3-HYDROXY-PHENYL)PROPIONATE/3-HYDROXYCINNAMIC ACID HYDROXYLASE"/>
    <property type="match status" value="1"/>
</dbReference>
<dbReference type="GO" id="GO:0019622">
    <property type="term" value="P:3-(3-hydroxy)phenylpropionate catabolic process"/>
    <property type="evidence" value="ECO:0007669"/>
    <property type="project" value="TreeGrafter"/>
</dbReference>
<keyword evidence="2" id="KW-0812">Transmembrane</keyword>
<keyword evidence="2" id="KW-0472">Membrane</keyword>
<dbReference type="Gene3D" id="3.30.9.10">
    <property type="entry name" value="D-Amino Acid Oxidase, subunit A, domain 2"/>
    <property type="match status" value="2"/>
</dbReference>
<dbReference type="Proteomes" id="UP000184476">
    <property type="component" value="Unassembled WGS sequence"/>
</dbReference>
<dbReference type="GO" id="GO:0071949">
    <property type="term" value="F:FAD binding"/>
    <property type="evidence" value="ECO:0007669"/>
    <property type="project" value="InterPro"/>
</dbReference>
<reference evidence="4 5" key="1">
    <citation type="submission" date="2016-11" db="EMBL/GenBank/DDBJ databases">
        <authorList>
            <person name="Jaros S."/>
            <person name="Januszkiewicz K."/>
            <person name="Wedrychowicz H."/>
        </authorList>
    </citation>
    <scope>NUCLEOTIDE SEQUENCE [LARGE SCALE GENOMIC DNA]</scope>
    <source>
        <strain evidence="4 5">DSM 44666</strain>
    </source>
</reference>
<dbReference type="PRINTS" id="PR00420">
    <property type="entry name" value="RNGMNOXGNASE"/>
</dbReference>
<evidence type="ECO:0000256" key="1">
    <source>
        <dbReference type="ARBA" id="ARBA00023002"/>
    </source>
</evidence>
<gene>
    <name evidence="4" type="ORF">SAMN05444392_101718</name>
</gene>
<dbReference type="OrthoDB" id="9766816at2"/>
<keyword evidence="2" id="KW-1133">Transmembrane helix</keyword>
<protein>
    <submittedName>
        <fullName evidence="4">2-polyprenyl-6-methoxyphenol hydroxylase</fullName>
    </submittedName>
</protein>
<dbReference type="Gene3D" id="3.50.50.60">
    <property type="entry name" value="FAD/NAD(P)-binding domain"/>
    <property type="match status" value="2"/>
</dbReference>
<evidence type="ECO:0000259" key="3">
    <source>
        <dbReference type="Pfam" id="PF01494"/>
    </source>
</evidence>
<feature type="domain" description="FAD-binding" evidence="3">
    <location>
        <begin position="6"/>
        <end position="334"/>
    </location>
</feature>
<dbReference type="InterPro" id="IPR050631">
    <property type="entry name" value="PheA/TfdB_FAD_monoxygenase"/>
</dbReference>
<dbReference type="RefSeq" id="WP_073152056.1">
    <property type="nucleotide sequence ID" value="NZ_FQVL01000001.1"/>
</dbReference>
<keyword evidence="5" id="KW-1185">Reference proteome</keyword>
<feature type="transmembrane region" description="Helical" evidence="2">
    <location>
        <begin position="6"/>
        <end position="24"/>
    </location>
</feature>
<sequence length="370" mass="41820">MSRDKFDVAIIGSGIGGAFLAFLLGRAGLNVVVLERGLTIGNRGAEFLKFGGIRIFEHYGLLSSLLHRGALKRKVIKYYHDGQLIDHFDFSKYGSDYIIAPYKEIVGTVTTACSNYPKVEYWFNSTVSYIETESDIASRLYLQDGRIIKADVFIGADGVQSIVHPYMNAQIETRQYNHSIYGGFMQAVPSVWEFNRLYFSSDGWFAYFYPLDKRITRIFIGIPSTIHLNNIIHPSKLINHLSTFVSESIDVLTGLTSVRFHKIPVSSSLASIYHHFNVIALGNAAFSFHPMTGLGMSYTLEDAKILAEVILDGFHDVQVLNQLLKSRYAPRRKVHEQILEYGDQLARTYSDVVKYKQIFQPHLHIGQVST</sequence>
<name>A0A1M4TZ95_9BACL</name>
<keyword evidence="1" id="KW-0560">Oxidoreductase</keyword>
<accession>A0A1M4TZ95</accession>
<dbReference type="AlphaFoldDB" id="A0A1M4TZ95"/>
<dbReference type="EMBL" id="FQVL01000001">
    <property type="protein sequence ID" value="SHE49657.1"/>
    <property type="molecule type" value="Genomic_DNA"/>
</dbReference>
<dbReference type="InterPro" id="IPR002938">
    <property type="entry name" value="FAD-bd"/>
</dbReference>